<evidence type="ECO:0000256" key="1">
    <source>
        <dbReference type="SAM" id="Phobius"/>
    </source>
</evidence>
<dbReference type="AlphaFoldDB" id="W9KY18"/>
<feature type="transmembrane region" description="Helical" evidence="1">
    <location>
        <begin position="64"/>
        <end position="85"/>
    </location>
</feature>
<sequence length="154" mass="16873">MDDRICNCHRANGSLPFSTSMCLRFPNSFALGFGGLARPCDVFGWTHFAGALVLLPCPSPIRSASLNAGFFFFFFFSLIVSLLFVSGVPEIILGASWLSHVLPSTLLNNRLEFKKPRFRDSTEVVHAASKAHWRSFYAALNAAVCVMAAGPKLI</sequence>
<organism evidence="2">
    <name type="scientific">Fusarium oxysporum Fo47</name>
    <dbReference type="NCBI Taxonomy" id="660027"/>
    <lineage>
        <taxon>Eukaryota</taxon>
        <taxon>Fungi</taxon>
        <taxon>Dikarya</taxon>
        <taxon>Ascomycota</taxon>
        <taxon>Pezizomycotina</taxon>
        <taxon>Sordariomycetes</taxon>
        <taxon>Hypocreomycetidae</taxon>
        <taxon>Hypocreales</taxon>
        <taxon>Nectriaceae</taxon>
        <taxon>Fusarium</taxon>
        <taxon>Fusarium oxysporum species complex</taxon>
    </lineage>
</organism>
<keyword evidence="1" id="KW-0812">Transmembrane</keyword>
<dbReference type="VEuPathDB" id="FungiDB:FOZG_00308"/>
<accession>W9KY18</accession>
<evidence type="ECO:0000313" key="2">
    <source>
        <dbReference type="EMBL" id="EWZ49372.1"/>
    </source>
</evidence>
<dbReference type="HOGENOM" id="CLU_1731554_0_0_1"/>
<dbReference type="EMBL" id="JH717896">
    <property type="protein sequence ID" value="EWZ49372.1"/>
    <property type="molecule type" value="Genomic_DNA"/>
</dbReference>
<keyword evidence="1" id="KW-0472">Membrane</keyword>
<keyword evidence="1" id="KW-1133">Transmembrane helix</keyword>
<name>W9KY18_FUSOX</name>
<protein>
    <submittedName>
        <fullName evidence="2">Uncharacterized protein</fullName>
    </submittedName>
</protein>
<dbReference type="Proteomes" id="UP000030766">
    <property type="component" value="Unassembled WGS sequence"/>
</dbReference>
<proteinExistence type="predicted"/>
<reference evidence="2" key="1">
    <citation type="submission" date="2011-06" db="EMBL/GenBank/DDBJ databases">
        <title>The Genome Sequence of Fusarium oxysporum Fo47.</title>
        <authorList>
            <consortium name="The Broad Institute Genome Sequencing Platform"/>
            <person name="Ma L.-J."/>
            <person name="Gale L.R."/>
            <person name="Schwartz D.C."/>
            <person name="Zhou S."/>
            <person name="Corby-Kistler H."/>
            <person name="Young S.K."/>
            <person name="Zeng Q."/>
            <person name="Gargeya S."/>
            <person name="Fitzgerald M."/>
            <person name="Haas B."/>
            <person name="Abouelleil A."/>
            <person name="Alvarado L."/>
            <person name="Arachchi H.M."/>
            <person name="Berlin A."/>
            <person name="Brown A."/>
            <person name="Chapman S.B."/>
            <person name="Chen Z."/>
            <person name="Dunbar C."/>
            <person name="Freedman E."/>
            <person name="Gearin G."/>
            <person name="Gellesch M."/>
            <person name="Goldberg J."/>
            <person name="Griggs A."/>
            <person name="Gujja S."/>
            <person name="Heiman D."/>
            <person name="Howarth C."/>
            <person name="Larson L."/>
            <person name="Lui A."/>
            <person name="MacDonald P.J.P."/>
            <person name="Mehta T."/>
            <person name="Montmayeur A."/>
            <person name="Murphy C."/>
            <person name="Neiman D."/>
            <person name="Pearson M."/>
            <person name="Priest M."/>
            <person name="Roberts A."/>
            <person name="Saif S."/>
            <person name="Shea T."/>
            <person name="Shenoy N."/>
            <person name="Sisk P."/>
            <person name="Stolte C."/>
            <person name="Sykes S."/>
            <person name="Wortman J."/>
            <person name="Nusbaum C."/>
            <person name="Birren B."/>
        </authorList>
    </citation>
    <scope>NUCLEOTIDE SEQUENCE [LARGE SCALE GENOMIC DNA]</scope>
    <source>
        <strain evidence="2">Fo47</strain>
    </source>
</reference>
<reference evidence="2" key="2">
    <citation type="submission" date="2012-06" db="EMBL/GenBank/DDBJ databases">
        <title>Annotation of the Genome Sequence of Fusarium oxysporum Fo47.</title>
        <authorList>
            <consortium name="The Broad Institute Genomics Platform"/>
            <person name="Ma L.-J."/>
            <person name="Corby-Kistler H."/>
            <person name="Broz K."/>
            <person name="Gale L.R."/>
            <person name="Jonkers W."/>
            <person name="O'Donnell K."/>
            <person name="Ploetz R."/>
            <person name="Steinberg C."/>
            <person name="Schwartz D.C."/>
            <person name="VanEtten H."/>
            <person name="Zhou S."/>
            <person name="Young S.K."/>
            <person name="Zeng Q."/>
            <person name="Gargeya S."/>
            <person name="Fitzgerald M."/>
            <person name="Abouelleil A."/>
            <person name="Alvarado L."/>
            <person name="Chapman S.B."/>
            <person name="Gainer-Dewar J."/>
            <person name="Goldberg J."/>
            <person name="Griggs A."/>
            <person name="Gujja S."/>
            <person name="Hansen M."/>
            <person name="Howarth C."/>
            <person name="Imamovic A."/>
            <person name="Ireland A."/>
            <person name="Larimer J."/>
            <person name="McCowan C."/>
            <person name="Murphy C."/>
            <person name="Pearson M."/>
            <person name="Poon T.W."/>
            <person name="Priest M."/>
            <person name="Roberts A."/>
            <person name="Saif S."/>
            <person name="Shea T."/>
            <person name="Sykes S."/>
            <person name="Wortman J."/>
            <person name="Nusbaum C."/>
            <person name="Birren B."/>
        </authorList>
    </citation>
    <scope>NUCLEOTIDE SEQUENCE</scope>
    <source>
        <strain evidence="2">Fo47</strain>
    </source>
</reference>
<gene>
    <name evidence="2" type="ORF">FOZG_00308</name>
</gene>